<keyword evidence="2" id="KW-1185">Reference proteome</keyword>
<comment type="caution">
    <text evidence="1">The sequence shown here is derived from an EMBL/GenBank/DDBJ whole genome shotgun (WGS) entry which is preliminary data.</text>
</comment>
<protein>
    <submittedName>
        <fullName evidence="1">Uncharacterized protein</fullName>
    </submittedName>
</protein>
<evidence type="ECO:0000313" key="1">
    <source>
        <dbReference type="EMBL" id="GAA2211283.1"/>
    </source>
</evidence>
<dbReference type="EMBL" id="BAAAQX010000020">
    <property type="protein sequence ID" value="GAA2211283.1"/>
    <property type="molecule type" value="Genomic_DNA"/>
</dbReference>
<name>A0ABN3CPG6_9ACTN</name>
<dbReference type="Proteomes" id="UP001499843">
    <property type="component" value="Unassembled WGS sequence"/>
</dbReference>
<sequence length="56" mass="5998">MSAFSLLIEMRSFPTTAAAPACMGEEQAVSAATTAAAATATRIDFTYVPFRPENRR</sequence>
<gene>
    <name evidence="1" type="ORF">GCM10009850_067420</name>
</gene>
<reference evidence="1 2" key="1">
    <citation type="journal article" date="2019" name="Int. J. Syst. Evol. Microbiol.">
        <title>The Global Catalogue of Microorganisms (GCM) 10K type strain sequencing project: providing services to taxonomists for standard genome sequencing and annotation.</title>
        <authorList>
            <consortium name="The Broad Institute Genomics Platform"/>
            <consortium name="The Broad Institute Genome Sequencing Center for Infectious Disease"/>
            <person name="Wu L."/>
            <person name="Ma J."/>
        </authorList>
    </citation>
    <scope>NUCLEOTIDE SEQUENCE [LARGE SCALE GENOMIC DNA]</scope>
    <source>
        <strain evidence="1 2">JCM 16114</strain>
    </source>
</reference>
<evidence type="ECO:0000313" key="2">
    <source>
        <dbReference type="Proteomes" id="UP001499843"/>
    </source>
</evidence>
<organism evidence="1 2">
    <name type="scientific">Nonomuraea monospora</name>
    <dbReference type="NCBI Taxonomy" id="568818"/>
    <lineage>
        <taxon>Bacteria</taxon>
        <taxon>Bacillati</taxon>
        <taxon>Actinomycetota</taxon>
        <taxon>Actinomycetes</taxon>
        <taxon>Streptosporangiales</taxon>
        <taxon>Streptosporangiaceae</taxon>
        <taxon>Nonomuraea</taxon>
    </lineage>
</organism>
<accession>A0ABN3CPG6</accession>
<proteinExistence type="predicted"/>